<evidence type="ECO:0000313" key="3">
    <source>
        <dbReference type="EMBL" id="KJY70491.1"/>
    </source>
</evidence>
<feature type="signal peptide" evidence="1">
    <location>
        <begin position="1"/>
        <end position="22"/>
    </location>
</feature>
<reference evidence="3" key="2">
    <citation type="journal article" date="2015" name="BMC Genomics">
        <title>Genome mining reveals unlocked bioactive potential of marine Gram-negative bacteria.</title>
        <authorList>
            <person name="Machado H."/>
            <person name="Sonnenschein E.C."/>
            <person name="Melchiorsen J."/>
            <person name="Gram L."/>
        </authorList>
    </citation>
    <scope>NUCLEOTIDE SEQUENCE</scope>
    <source>
        <strain evidence="3">S2052</strain>
    </source>
</reference>
<reference evidence="2 4" key="1">
    <citation type="submission" date="2014-10" db="EMBL/GenBank/DDBJ databases">
        <title>The Complete Genome Sequence for the Shellfish Pathogen Vibrio coralliilyticus RE98 Isolated from a Shellfish Hatchery.</title>
        <authorList>
            <person name="Richards G.P."/>
            <person name="Bono J.L."/>
            <person name="Watson M.A."/>
            <person name="Needleman D.S."/>
        </authorList>
    </citation>
    <scope>NUCLEOTIDE SEQUENCE [LARGE SCALE GENOMIC DNA]</scope>
    <source>
        <strain evidence="2 4">RE98</strain>
    </source>
</reference>
<dbReference type="Proteomes" id="UP000030081">
    <property type="component" value="Chromosome 1"/>
</dbReference>
<feature type="chain" id="PRO_5011343397" evidence="1">
    <location>
        <begin position="23"/>
        <end position="173"/>
    </location>
</feature>
<dbReference type="AlphaFoldDB" id="A0A0A0SNQ9"/>
<protein>
    <submittedName>
        <fullName evidence="3">Uncharacterized protein</fullName>
    </submittedName>
</protein>
<keyword evidence="1" id="KW-0732">Signal</keyword>
<evidence type="ECO:0000256" key="1">
    <source>
        <dbReference type="SAM" id="SignalP"/>
    </source>
</evidence>
<dbReference type="EMBL" id="JXXR01000017">
    <property type="protein sequence ID" value="KJY70491.1"/>
    <property type="molecule type" value="Genomic_DNA"/>
</dbReference>
<dbReference type="KEGG" id="vcy:IX92_06110"/>
<name>A0A0A0SNQ9_9VIBR</name>
<evidence type="ECO:0000313" key="4">
    <source>
        <dbReference type="Proteomes" id="UP000030081"/>
    </source>
</evidence>
<sequence length="173" mass="19865">MFIRTALLIVTCAFSSLSLAEASEKGTTEQIYHSGSNYLAESYDVFSPDNKTFELVLKDLDSDKCLVFQKSEKSDLVRVYATNLNKSHYVTRPISGKIQIRFSEDPNLYDLTTNRHYIRPTLTRLSKERDAELFKSLSVQEIMFVKLDVLGKEHVLKINIEDLEELLKMGTFI</sequence>
<dbReference type="OrthoDB" id="5875401at2"/>
<dbReference type="RefSeq" id="WP_019275651.1">
    <property type="nucleotide sequence ID" value="NZ_CP009617.1"/>
</dbReference>
<evidence type="ECO:0000313" key="2">
    <source>
        <dbReference type="EMBL" id="AIW18643.1"/>
    </source>
</evidence>
<keyword evidence="4" id="KW-1185">Reference proteome</keyword>
<accession>A0A0A0SNQ9</accession>
<organism evidence="3">
    <name type="scientific">Vibrio coralliilyticus</name>
    <dbReference type="NCBI Taxonomy" id="190893"/>
    <lineage>
        <taxon>Bacteria</taxon>
        <taxon>Pseudomonadati</taxon>
        <taxon>Pseudomonadota</taxon>
        <taxon>Gammaproteobacteria</taxon>
        <taxon>Vibrionales</taxon>
        <taxon>Vibrionaceae</taxon>
        <taxon>Vibrio</taxon>
    </lineage>
</organism>
<proteinExistence type="predicted"/>
<dbReference type="EMBL" id="CP009617">
    <property type="protein sequence ID" value="AIW18643.1"/>
    <property type="molecule type" value="Genomic_DNA"/>
</dbReference>
<gene>
    <name evidence="2" type="ORF">IX92_06110</name>
    <name evidence="3" type="ORF">TW71_16630</name>
</gene>